<dbReference type="GO" id="GO:0043565">
    <property type="term" value="F:sequence-specific DNA binding"/>
    <property type="evidence" value="ECO:0007669"/>
    <property type="project" value="InterPro"/>
</dbReference>
<evidence type="ECO:0000259" key="4">
    <source>
        <dbReference type="PROSITE" id="PS01124"/>
    </source>
</evidence>
<evidence type="ECO:0000256" key="3">
    <source>
        <dbReference type="ARBA" id="ARBA00023163"/>
    </source>
</evidence>
<dbReference type="Gene3D" id="1.10.10.60">
    <property type="entry name" value="Homeodomain-like"/>
    <property type="match status" value="1"/>
</dbReference>
<dbReference type="SUPFAM" id="SSF51215">
    <property type="entry name" value="Regulatory protein AraC"/>
    <property type="match status" value="1"/>
</dbReference>
<comment type="caution">
    <text evidence="5">The sequence shown here is derived from an EMBL/GenBank/DDBJ whole genome shotgun (WGS) entry which is preliminary data.</text>
</comment>
<dbReference type="Proteomes" id="UP000548067">
    <property type="component" value="Unassembled WGS sequence"/>
</dbReference>
<organism evidence="5 6">
    <name type="scientific">Chryseobacterium aquaticum</name>
    <dbReference type="NCBI Taxonomy" id="452084"/>
    <lineage>
        <taxon>Bacteria</taxon>
        <taxon>Pseudomonadati</taxon>
        <taxon>Bacteroidota</taxon>
        <taxon>Flavobacteriia</taxon>
        <taxon>Flavobacteriales</taxon>
        <taxon>Weeksellaceae</taxon>
        <taxon>Chryseobacterium group</taxon>
        <taxon>Chryseobacterium</taxon>
    </lineage>
</organism>
<dbReference type="Pfam" id="PF12833">
    <property type="entry name" value="HTH_18"/>
    <property type="match status" value="1"/>
</dbReference>
<gene>
    <name evidence="5" type="ORF">HIO71_09040</name>
</gene>
<dbReference type="PROSITE" id="PS01124">
    <property type="entry name" value="HTH_ARAC_FAMILY_2"/>
    <property type="match status" value="1"/>
</dbReference>
<dbReference type="InterPro" id="IPR009057">
    <property type="entry name" value="Homeodomain-like_sf"/>
</dbReference>
<evidence type="ECO:0000313" key="5">
    <source>
        <dbReference type="EMBL" id="NMR34351.1"/>
    </source>
</evidence>
<dbReference type="RefSeq" id="WP_169321208.1">
    <property type="nucleotide sequence ID" value="NZ_JABCJF010000004.1"/>
</dbReference>
<dbReference type="InterPro" id="IPR037923">
    <property type="entry name" value="HTH-like"/>
</dbReference>
<dbReference type="GO" id="GO:0003700">
    <property type="term" value="F:DNA-binding transcription factor activity"/>
    <property type="evidence" value="ECO:0007669"/>
    <property type="project" value="InterPro"/>
</dbReference>
<name>A0A848N7A0_9FLAO</name>
<sequence length="308" mass="36365">MNTVQEVVYFKNIYEVCSYLNVSPPKCADIWLDKIKQVWVSPNLTVAPLKSDLYAINLFINGNGTVKVAHWEREMEFPSVYLAPPRQAVSCDLKETILEKYSLFFTENFVEEFPFLSQLIKNYPYFQLDKSIPIKILPEEIEDLFTLFEFFNKEYNNYSPKNREILAACLHIILLKVKDLYDKYYFEQFVEAKNHSEENMVLSFLNLLNKEKKMKDFGYEKSVSFYADSLNVNANYLSRKLKQETGKTIKEHIHNLMIHDAKSLLKQTNLSIKEISYRLDFNEPAHFVNFFKKNVETTPNQFRKTISQ</sequence>
<dbReference type="SMART" id="SM00342">
    <property type="entry name" value="HTH_ARAC"/>
    <property type="match status" value="1"/>
</dbReference>
<protein>
    <submittedName>
        <fullName evidence="5">Helix-turn-helix transcriptional regulator</fullName>
    </submittedName>
</protein>
<proteinExistence type="predicted"/>
<keyword evidence="1" id="KW-0805">Transcription regulation</keyword>
<dbReference type="PANTHER" id="PTHR43280:SF32">
    <property type="entry name" value="TRANSCRIPTIONAL REGULATORY PROTEIN"/>
    <property type="match status" value="1"/>
</dbReference>
<keyword evidence="3" id="KW-0804">Transcription</keyword>
<dbReference type="AlphaFoldDB" id="A0A848N7A0"/>
<keyword evidence="2" id="KW-0238">DNA-binding</keyword>
<evidence type="ECO:0000313" key="6">
    <source>
        <dbReference type="Proteomes" id="UP000548067"/>
    </source>
</evidence>
<evidence type="ECO:0000256" key="1">
    <source>
        <dbReference type="ARBA" id="ARBA00023015"/>
    </source>
</evidence>
<dbReference type="SUPFAM" id="SSF46689">
    <property type="entry name" value="Homeodomain-like"/>
    <property type="match status" value="1"/>
</dbReference>
<dbReference type="InterPro" id="IPR018060">
    <property type="entry name" value="HTH_AraC"/>
</dbReference>
<evidence type="ECO:0000256" key="2">
    <source>
        <dbReference type="ARBA" id="ARBA00023125"/>
    </source>
</evidence>
<feature type="domain" description="HTH araC/xylS-type" evidence="4">
    <location>
        <begin position="199"/>
        <end position="305"/>
    </location>
</feature>
<dbReference type="EMBL" id="JABCJF010000004">
    <property type="protein sequence ID" value="NMR34351.1"/>
    <property type="molecule type" value="Genomic_DNA"/>
</dbReference>
<accession>A0A848N7A0</accession>
<dbReference type="PANTHER" id="PTHR43280">
    <property type="entry name" value="ARAC-FAMILY TRANSCRIPTIONAL REGULATOR"/>
    <property type="match status" value="1"/>
</dbReference>
<reference evidence="5 6" key="1">
    <citation type="submission" date="2020-04" db="EMBL/GenBank/DDBJ databases">
        <title>Genome analysis and antimicrobial resistance characteristics of Chryseobacterium aquaticum isolated from farmed salmonids.</title>
        <authorList>
            <person name="Saticioglu I.B."/>
            <person name="Duman M."/>
            <person name="Altun S."/>
        </authorList>
    </citation>
    <scope>NUCLEOTIDE SEQUENCE [LARGE SCALE GENOMIC DNA]</scope>
    <source>
        <strain evidence="5 6">C-174</strain>
    </source>
</reference>